<keyword evidence="6" id="KW-1185">Reference proteome</keyword>
<dbReference type="SUPFAM" id="SSF53474">
    <property type="entry name" value="alpha/beta-Hydrolases"/>
    <property type="match status" value="1"/>
</dbReference>
<keyword evidence="2 4" id="KW-0732">Signal</keyword>
<sequence length="383" mass="42439">MATSRLLVFLCLAAAVAVASAGEDALRLPRGASFPAAQAERLIRALNLLPKEAGPAVSGDGPAVAPGELLERRVRLPGAPDGVQDLGHHAGYFRLPHTHDARMFYFFFESRGKKEDPVVIWLTGGPGCSSELAVFYENGPFTIANNMSLVWNKFGWDTISNIIFVDQPTGTGFSYSSDDRDTRHDETGVSNDLYDFLQVFFKKHPEFAKNDFYITGESYAGHYIPAFASRVHQGNKANEGIHINLKGFAIGNGLTDPEIQYRAYTDYALEMNLIEKSDYERINRFIPPCEFAIKMCGNSRWVHSMEWSGQKDFVSSSESSFVVDGAEAGVLKSHGPLSFLKVHNAGHMVPMDQPKASLEMLRRFTQGKLKELLPESMVFKAVM</sequence>
<comment type="similarity">
    <text evidence="1 4">Belongs to the peptidase S10 family.</text>
</comment>
<reference evidence="5" key="1">
    <citation type="submission" date="2020-05" db="EMBL/GenBank/DDBJ databases">
        <title>WGS assembly of Panicum virgatum.</title>
        <authorList>
            <person name="Lovell J.T."/>
            <person name="Jenkins J."/>
            <person name="Shu S."/>
            <person name="Juenger T.E."/>
            <person name="Schmutz J."/>
        </authorList>
    </citation>
    <scope>NUCLEOTIDE SEQUENCE</scope>
    <source>
        <strain evidence="5">AP13</strain>
    </source>
</reference>
<dbReference type="InterPro" id="IPR029058">
    <property type="entry name" value="AB_hydrolase_fold"/>
</dbReference>
<dbReference type="GO" id="GO:0004185">
    <property type="term" value="F:serine-type carboxypeptidase activity"/>
    <property type="evidence" value="ECO:0007669"/>
    <property type="project" value="UniProtKB-UniRule"/>
</dbReference>
<comment type="caution">
    <text evidence="5">The sequence shown here is derived from an EMBL/GenBank/DDBJ whole genome shotgun (WGS) entry which is preliminary data.</text>
</comment>
<proteinExistence type="inferred from homology"/>
<evidence type="ECO:0000313" key="6">
    <source>
        <dbReference type="Proteomes" id="UP000823388"/>
    </source>
</evidence>
<evidence type="ECO:0000256" key="2">
    <source>
        <dbReference type="ARBA" id="ARBA00022729"/>
    </source>
</evidence>
<keyword evidence="4" id="KW-0121">Carboxypeptidase</keyword>
<dbReference type="InterPro" id="IPR018202">
    <property type="entry name" value="Ser_caboxypep_ser_AS"/>
</dbReference>
<dbReference type="EC" id="3.4.16.-" evidence="4"/>
<evidence type="ECO:0000256" key="1">
    <source>
        <dbReference type="ARBA" id="ARBA00009431"/>
    </source>
</evidence>
<feature type="chain" id="PRO_5035959472" description="Carboxypeptidase" evidence="4">
    <location>
        <begin position="22"/>
        <end position="383"/>
    </location>
</feature>
<dbReference type="PROSITE" id="PS00131">
    <property type="entry name" value="CARBOXYPEPT_SER_SER"/>
    <property type="match status" value="1"/>
</dbReference>
<dbReference type="PROSITE" id="PS00560">
    <property type="entry name" value="CARBOXYPEPT_SER_HIS"/>
    <property type="match status" value="1"/>
</dbReference>
<evidence type="ECO:0000256" key="4">
    <source>
        <dbReference type="RuleBase" id="RU361156"/>
    </source>
</evidence>
<dbReference type="Pfam" id="PF00450">
    <property type="entry name" value="Peptidase_S10"/>
    <property type="match status" value="2"/>
</dbReference>
<dbReference type="InterPro" id="IPR033124">
    <property type="entry name" value="Ser_caboxypep_his_AS"/>
</dbReference>
<dbReference type="EMBL" id="CM029037">
    <property type="protein sequence ID" value="KAG2655434.1"/>
    <property type="molecule type" value="Genomic_DNA"/>
</dbReference>
<keyword evidence="4" id="KW-0645">Protease</keyword>
<name>A0A8T0XDI5_PANVG</name>
<dbReference type="GO" id="GO:0006508">
    <property type="term" value="P:proteolysis"/>
    <property type="evidence" value="ECO:0007669"/>
    <property type="project" value="UniProtKB-KW"/>
</dbReference>
<dbReference type="FunFam" id="3.40.50.1820:FF:001148">
    <property type="entry name" value="Carboxypeptidase"/>
    <property type="match status" value="1"/>
</dbReference>
<evidence type="ECO:0000313" key="5">
    <source>
        <dbReference type="EMBL" id="KAG2655434.1"/>
    </source>
</evidence>
<dbReference type="Proteomes" id="UP000823388">
    <property type="component" value="Chromosome 1K"/>
</dbReference>
<dbReference type="InterPro" id="IPR001563">
    <property type="entry name" value="Peptidase_S10"/>
</dbReference>
<organism evidence="5 6">
    <name type="scientific">Panicum virgatum</name>
    <name type="common">Blackwell switchgrass</name>
    <dbReference type="NCBI Taxonomy" id="38727"/>
    <lineage>
        <taxon>Eukaryota</taxon>
        <taxon>Viridiplantae</taxon>
        <taxon>Streptophyta</taxon>
        <taxon>Embryophyta</taxon>
        <taxon>Tracheophyta</taxon>
        <taxon>Spermatophyta</taxon>
        <taxon>Magnoliopsida</taxon>
        <taxon>Liliopsida</taxon>
        <taxon>Poales</taxon>
        <taxon>Poaceae</taxon>
        <taxon>PACMAD clade</taxon>
        <taxon>Panicoideae</taxon>
        <taxon>Panicodae</taxon>
        <taxon>Paniceae</taxon>
        <taxon>Panicinae</taxon>
        <taxon>Panicum</taxon>
        <taxon>Panicum sect. Hiantes</taxon>
    </lineage>
</organism>
<dbReference type="PANTHER" id="PTHR11802">
    <property type="entry name" value="SERINE PROTEASE FAMILY S10 SERINE CARBOXYPEPTIDASE"/>
    <property type="match status" value="1"/>
</dbReference>
<dbReference type="AlphaFoldDB" id="A0A8T0XDI5"/>
<keyword evidence="3" id="KW-0325">Glycoprotein</keyword>
<feature type="signal peptide" evidence="4">
    <location>
        <begin position="1"/>
        <end position="21"/>
    </location>
</feature>
<accession>A0A8T0XDI5</accession>
<dbReference type="Gene3D" id="3.40.50.1820">
    <property type="entry name" value="alpha/beta hydrolase"/>
    <property type="match status" value="2"/>
</dbReference>
<evidence type="ECO:0000256" key="3">
    <source>
        <dbReference type="ARBA" id="ARBA00023180"/>
    </source>
</evidence>
<keyword evidence="4" id="KW-0378">Hydrolase</keyword>
<gene>
    <name evidence="5" type="ORF">PVAP13_1KG011300</name>
</gene>
<protein>
    <recommendedName>
        <fullName evidence="4">Carboxypeptidase</fullName>
        <ecNumber evidence="4">3.4.16.-</ecNumber>
    </recommendedName>
</protein>
<dbReference type="PANTHER" id="PTHR11802:SF259">
    <property type="entry name" value="SERINE CARBOXYPEPTIDASE-LIKE 48"/>
    <property type="match status" value="1"/>
</dbReference>
<dbReference type="GO" id="GO:0005773">
    <property type="term" value="C:vacuole"/>
    <property type="evidence" value="ECO:0007669"/>
    <property type="project" value="TreeGrafter"/>
</dbReference>
<dbReference type="PRINTS" id="PR00724">
    <property type="entry name" value="CRBOXYPTASEC"/>
</dbReference>